<keyword evidence="1" id="KW-0472">Membrane</keyword>
<feature type="transmembrane region" description="Helical" evidence="1">
    <location>
        <begin position="172"/>
        <end position="193"/>
    </location>
</feature>
<dbReference type="Proteomes" id="UP000053593">
    <property type="component" value="Unassembled WGS sequence"/>
</dbReference>
<evidence type="ECO:0000313" key="3">
    <source>
        <dbReference type="Proteomes" id="UP000053593"/>
    </source>
</evidence>
<keyword evidence="1" id="KW-0812">Transmembrane</keyword>
<sequence>MSVLSFENLTILEYESIASSVGSALHGLYIGVAALSLWLLLSGGNNSSIGNRFLLIVIFIMLFFDMINTASSIYFIAHDIRTFGGHINPILTRIVILVDMVVVKLNYFLSDLVIVWRAWSIFDRKPIYVQLLLAACLCASLGAAVADMTISVELTMNLRTKFTLVYPKSRAILPSVLLLTNTVATALIAFRTWKFYRTLKYTGFQDTSSIKCAIHMLLFMVESGFLYSVLWIIVILDMMVQLSPEVSYFLSLIIPHLTGIYPCLMVILIVFEKQKYDSMTGTAWSTSPDMSTSTV</sequence>
<dbReference type="HOGENOM" id="CLU_891536_0_0_1"/>
<feature type="transmembrane region" description="Helical" evidence="1">
    <location>
        <begin position="214"/>
        <end position="236"/>
    </location>
</feature>
<proteinExistence type="predicted"/>
<dbReference type="EMBL" id="KN834788">
    <property type="protein sequence ID" value="KIK57891.1"/>
    <property type="molecule type" value="Genomic_DNA"/>
</dbReference>
<organism evidence="2 3">
    <name type="scientific">Collybiopsis luxurians FD-317 M1</name>
    <dbReference type="NCBI Taxonomy" id="944289"/>
    <lineage>
        <taxon>Eukaryota</taxon>
        <taxon>Fungi</taxon>
        <taxon>Dikarya</taxon>
        <taxon>Basidiomycota</taxon>
        <taxon>Agaricomycotina</taxon>
        <taxon>Agaricomycetes</taxon>
        <taxon>Agaricomycetidae</taxon>
        <taxon>Agaricales</taxon>
        <taxon>Marasmiineae</taxon>
        <taxon>Omphalotaceae</taxon>
        <taxon>Collybiopsis</taxon>
        <taxon>Collybiopsis luxurians</taxon>
    </lineage>
</organism>
<feature type="transmembrane region" description="Helical" evidence="1">
    <location>
        <begin position="20"/>
        <end position="41"/>
    </location>
</feature>
<dbReference type="OrthoDB" id="3174319at2759"/>
<evidence type="ECO:0000313" key="2">
    <source>
        <dbReference type="EMBL" id="KIK57891.1"/>
    </source>
</evidence>
<feature type="transmembrane region" description="Helical" evidence="1">
    <location>
        <begin position="53"/>
        <end position="76"/>
    </location>
</feature>
<evidence type="ECO:0000256" key="1">
    <source>
        <dbReference type="SAM" id="Phobius"/>
    </source>
</evidence>
<reference evidence="2 3" key="1">
    <citation type="submission" date="2014-04" db="EMBL/GenBank/DDBJ databases">
        <title>Evolutionary Origins and Diversification of the Mycorrhizal Mutualists.</title>
        <authorList>
            <consortium name="DOE Joint Genome Institute"/>
            <consortium name="Mycorrhizal Genomics Consortium"/>
            <person name="Kohler A."/>
            <person name="Kuo A."/>
            <person name="Nagy L.G."/>
            <person name="Floudas D."/>
            <person name="Copeland A."/>
            <person name="Barry K.W."/>
            <person name="Cichocki N."/>
            <person name="Veneault-Fourrey C."/>
            <person name="LaButti K."/>
            <person name="Lindquist E.A."/>
            <person name="Lipzen A."/>
            <person name="Lundell T."/>
            <person name="Morin E."/>
            <person name="Murat C."/>
            <person name="Riley R."/>
            <person name="Ohm R."/>
            <person name="Sun H."/>
            <person name="Tunlid A."/>
            <person name="Henrissat B."/>
            <person name="Grigoriev I.V."/>
            <person name="Hibbett D.S."/>
            <person name="Martin F."/>
        </authorList>
    </citation>
    <scope>NUCLEOTIDE SEQUENCE [LARGE SCALE GENOMIC DNA]</scope>
    <source>
        <strain evidence="2 3">FD-317 M1</strain>
    </source>
</reference>
<dbReference type="AlphaFoldDB" id="A0A0D0BRP6"/>
<keyword evidence="1" id="KW-1133">Transmembrane helix</keyword>
<name>A0A0D0BRP6_9AGAR</name>
<feature type="transmembrane region" description="Helical" evidence="1">
    <location>
        <begin position="248"/>
        <end position="271"/>
    </location>
</feature>
<gene>
    <name evidence="2" type="ORF">GYMLUDRAFT_45713</name>
</gene>
<protein>
    <submittedName>
        <fullName evidence="2">Uncharacterized protein</fullName>
    </submittedName>
</protein>
<feature type="transmembrane region" description="Helical" evidence="1">
    <location>
        <begin position="131"/>
        <end position="152"/>
    </location>
</feature>
<keyword evidence="3" id="KW-1185">Reference proteome</keyword>
<feature type="transmembrane region" description="Helical" evidence="1">
    <location>
        <begin position="96"/>
        <end position="119"/>
    </location>
</feature>
<accession>A0A0D0BRP6</accession>